<reference evidence="2 3" key="1">
    <citation type="submission" date="2017-09" db="EMBL/GenBank/DDBJ databases">
        <authorList>
            <person name="Lee N."/>
            <person name="Cho B.-K."/>
        </authorList>
    </citation>
    <scope>NUCLEOTIDE SEQUENCE [LARGE SCALE GENOMIC DNA]</scope>
    <source>
        <strain evidence="2 3">ATCC 12853</strain>
    </source>
</reference>
<feature type="domain" description="VOC" evidence="1">
    <location>
        <begin position="158"/>
        <end position="272"/>
    </location>
</feature>
<accession>A0A5J6G866</accession>
<dbReference type="PROSITE" id="PS51819">
    <property type="entry name" value="VOC"/>
    <property type="match status" value="2"/>
</dbReference>
<evidence type="ECO:0000259" key="1">
    <source>
        <dbReference type="PROSITE" id="PS51819"/>
    </source>
</evidence>
<keyword evidence="3" id="KW-1185">Reference proteome</keyword>
<dbReference type="AlphaFoldDB" id="A0A5J6G866"/>
<dbReference type="Pfam" id="PF00903">
    <property type="entry name" value="Glyoxalase"/>
    <property type="match status" value="2"/>
</dbReference>
<dbReference type="InterPro" id="IPR004360">
    <property type="entry name" value="Glyas_Fos-R_dOase_dom"/>
</dbReference>
<dbReference type="SUPFAM" id="SSF54593">
    <property type="entry name" value="Glyoxalase/Bleomycin resistance protein/Dihydroxybiphenyl dioxygenase"/>
    <property type="match status" value="1"/>
</dbReference>
<evidence type="ECO:0000313" key="3">
    <source>
        <dbReference type="Proteomes" id="UP000325529"/>
    </source>
</evidence>
<sequence>MRVSSLLHYGLQVPDLSRGGKFYEDFGLSVSAHGSVLAVRCDAQDLDRTLLTEGPDKRLQHIAFGVAPGDLPRMRRHLEKEGVRLEDAPARDVAQGLPDEVAAGLWFRDPHGTLVTVREQPPLPAPTADAPAMNVPGDYRRKDVARWLTADAPTRPRRLGHMLIFSPDVAASERFYGRTLGLGLSDRVPGVVTFMNCGPGDHHVFGFVQSTHPGLHHSSWEVGSVDEIVLGARGLADRGSALGWGLGRHTFGSNLFHYIRDPWGSWVEYFLDMDQITENWQPRDWQDVPSTVWCPLRPAEFTENTEPTP</sequence>
<evidence type="ECO:0000313" key="2">
    <source>
        <dbReference type="EMBL" id="QEU89971.1"/>
    </source>
</evidence>
<dbReference type="Gene3D" id="3.10.180.10">
    <property type="entry name" value="2,3-Dihydroxybiphenyl 1,2-Dioxygenase, domain 1"/>
    <property type="match status" value="2"/>
</dbReference>
<dbReference type="OrthoDB" id="3827654at2"/>
<dbReference type="KEGG" id="ska:CP970_02770"/>
<dbReference type="InterPro" id="IPR037523">
    <property type="entry name" value="VOC_core"/>
</dbReference>
<feature type="domain" description="VOC" evidence="1">
    <location>
        <begin position="5"/>
        <end position="120"/>
    </location>
</feature>
<protein>
    <submittedName>
        <fullName evidence="2">Metapyrocatechase</fullName>
    </submittedName>
</protein>
<dbReference type="RefSeq" id="WP_055554181.1">
    <property type="nucleotide sequence ID" value="NZ_CP023699.1"/>
</dbReference>
<proteinExistence type="predicted"/>
<dbReference type="EMBL" id="CP023699">
    <property type="protein sequence ID" value="QEU89971.1"/>
    <property type="molecule type" value="Genomic_DNA"/>
</dbReference>
<gene>
    <name evidence="2" type="ORF">CP970_02770</name>
</gene>
<dbReference type="InterPro" id="IPR029068">
    <property type="entry name" value="Glyas_Bleomycin-R_OHBP_Dase"/>
</dbReference>
<organism evidence="2 3">
    <name type="scientific">Streptomyces kanamyceticus</name>
    <dbReference type="NCBI Taxonomy" id="1967"/>
    <lineage>
        <taxon>Bacteria</taxon>
        <taxon>Bacillati</taxon>
        <taxon>Actinomycetota</taxon>
        <taxon>Actinomycetes</taxon>
        <taxon>Kitasatosporales</taxon>
        <taxon>Streptomycetaceae</taxon>
        <taxon>Streptomyces</taxon>
    </lineage>
</organism>
<name>A0A5J6G866_STRKN</name>
<dbReference type="Proteomes" id="UP000325529">
    <property type="component" value="Chromosome"/>
</dbReference>